<reference evidence="6 7" key="1">
    <citation type="submission" date="2022-01" db="EMBL/GenBank/DDBJ databases">
        <title>Paraglaciecola sp. G1-23.</title>
        <authorList>
            <person name="Jin M.S."/>
            <person name="Han D.M."/>
            <person name="Kim H.M."/>
            <person name="Jeon C.O."/>
        </authorList>
    </citation>
    <scope>NUCLEOTIDE SEQUENCE [LARGE SCALE GENOMIC DNA]</scope>
    <source>
        <strain evidence="6 7">G1-23</strain>
    </source>
</reference>
<dbReference type="InterPro" id="IPR036390">
    <property type="entry name" value="WH_DNA-bd_sf"/>
</dbReference>
<accession>A0ABS9D0P6</accession>
<dbReference type="RefSeq" id="WP_235310035.1">
    <property type="nucleotide sequence ID" value="NZ_JAKGAS010000001.1"/>
</dbReference>
<dbReference type="SUPFAM" id="SSF53850">
    <property type="entry name" value="Periplasmic binding protein-like II"/>
    <property type="match status" value="1"/>
</dbReference>
<name>A0ABS9D0P6_9ALTE</name>
<evidence type="ECO:0000256" key="1">
    <source>
        <dbReference type="ARBA" id="ARBA00009437"/>
    </source>
</evidence>
<dbReference type="PROSITE" id="PS50931">
    <property type="entry name" value="HTH_LYSR"/>
    <property type="match status" value="1"/>
</dbReference>
<sequence>MLNPVWLQTFVTLVDTGHFTQTAEKLFMTQPGVSQHIKKLEQVCGHPLIKRENKSFEVTEQGRLVYHHAKKLVSNEQALLEQLAFDDPYAGDCTLACTGAVALFLYPKLLTLQVQHPNLVVRLKAAPNHQVLTDIKQGIIDQGIVTDIPNQSLFDAIELGKEELCLVVPLNAPTKVNKAQLLQHLGLVCHPDAEHYLSLYIAQSKDQELKQLDIKSIPEVGFINQISQILQPIVKGIGFTVLPKSALESFHDVKHLKVLTPQHPVIERLYLVKKKNRLLPARYETLNSVIESEWR</sequence>
<dbReference type="PANTHER" id="PTHR30126:SF99">
    <property type="entry name" value="TRANSCRIPTIONAL REGULATOR LYSR FAMILY"/>
    <property type="match status" value="1"/>
</dbReference>
<dbReference type="Gene3D" id="3.40.190.10">
    <property type="entry name" value="Periplasmic binding protein-like II"/>
    <property type="match status" value="2"/>
</dbReference>
<keyword evidence="7" id="KW-1185">Reference proteome</keyword>
<dbReference type="InterPro" id="IPR000847">
    <property type="entry name" value="LysR_HTH_N"/>
</dbReference>
<dbReference type="SUPFAM" id="SSF46785">
    <property type="entry name" value="Winged helix' DNA-binding domain"/>
    <property type="match status" value="1"/>
</dbReference>
<feature type="domain" description="HTH lysR-type" evidence="5">
    <location>
        <begin position="2"/>
        <end position="59"/>
    </location>
</feature>
<dbReference type="EMBL" id="JAKGAS010000001">
    <property type="protein sequence ID" value="MCF2946501.1"/>
    <property type="molecule type" value="Genomic_DNA"/>
</dbReference>
<evidence type="ECO:0000256" key="3">
    <source>
        <dbReference type="ARBA" id="ARBA00023125"/>
    </source>
</evidence>
<dbReference type="InterPro" id="IPR036388">
    <property type="entry name" value="WH-like_DNA-bd_sf"/>
</dbReference>
<evidence type="ECO:0000256" key="2">
    <source>
        <dbReference type="ARBA" id="ARBA00023015"/>
    </source>
</evidence>
<dbReference type="PRINTS" id="PR00039">
    <property type="entry name" value="HTHLYSR"/>
</dbReference>
<organism evidence="6 7">
    <name type="scientific">Paraglaciecola algarum</name>
    <dbReference type="NCBI Taxonomy" id="3050085"/>
    <lineage>
        <taxon>Bacteria</taxon>
        <taxon>Pseudomonadati</taxon>
        <taxon>Pseudomonadota</taxon>
        <taxon>Gammaproteobacteria</taxon>
        <taxon>Alteromonadales</taxon>
        <taxon>Alteromonadaceae</taxon>
        <taxon>Paraglaciecola</taxon>
    </lineage>
</organism>
<dbReference type="Proteomes" id="UP001521137">
    <property type="component" value="Unassembled WGS sequence"/>
</dbReference>
<dbReference type="Pfam" id="PF00126">
    <property type="entry name" value="HTH_1"/>
    <property type="match status" value="1"/>
</dbReference>
<dbReference type="Pfam" id="PF03466">
    <property type="entry name" value="LysR_substrate"/>
    <property type="match status" value="1"/>
</dbReference>
<comment type="similarity">
    <text evidence="1">Belongs to the LysR transcriptional regulatory family.</text>
</comment>
<proteinExistence type="inferred from homology"/>
<evidence type="ECO:0000313" key="6">
    <source>
        <dbReference type="EMBL" id="MCF2946501.1"/>
    </source>
</evidence>
<gene>
    <name evidence="6" type="ORF">L0668_00100</name>
</gene>
<dbReference type="CDD" id="cd05466">
    <property type="entry name" value="PBP2_LTTR_substrate"/>
    <property type="match status" value="1"/>
</dbReference>
<keyword evidence="4" id="KW-0804">Transcription</keyword>
<dbReference type="InterPro" id="IPR005119">
    <property type="entry name" value="LysR_subst-bd"/>
</dbReference>
<protein>
    <submittedName>
        <fullName evidence="6">LysR family transcriptional regulator</fullName>
    </submittedName>
</protein>
<evidence type="ECO:0000259" key="5">
    <source>
        <dbReference type="PROSITE" id="PS50931"/>
    </source>
</evidence>
<evidence type="ECO:0000256" key="4">
    <source>
        <dbReference type="ARBA" id="ARBA00023163"/>
    </source>
</evidence>
<dbReference type="Gene3D" id="1.10.10.10">
    <property type="entry name" value="Winged helix-like DNA-binding domain superfamily/Winged helix DNA-binding domain"/>
    <property type="match status" value="1"/>
</dbReference>
<comment type="caution">
    <text evidence="6">The sequence shown here is derived from an EMBL/GenBank/DDBJ whole genome shotgun (WGS) entry which is preliminary data.</text>
</comment>
<dbReference type="PANTHER" id="PTHR30126">
    <property type="entry name" value="HTH-TYPE TRANSCRIPTIONAL REGULATOR"/>
    <property type="match status" value="1"/>
</dbReference>
<keyword evidence="2" id="KW-0805">Transcription regulation</keyword>
<evidence type="ECO:0000313" key="7">
    <source>
        <dbReference type="Proteomes" id="UP001521137"/>
    </source>
</evidence>
<keyword evidence="3" id="KW-0238">DNA-binding</keyword>